<evidence type="ECO:0000256" key="7">
    <source>
        <dbReference type="ARBA" id="ARBA00022927"/>
    </source>
</evidence>
<evidence type="ECO:0000256" key="2">
    <source>
        <dbReference type="ARBA" id="ARBA00008445"/>
    </source>
</evidence>
<dbReference type="RefSeq" id="WP_103682989.1">
    <property type="nucleotide sequence ID" value="NZ_PQGG01000007.1"/>
</dbReference>
<keyword evidence="6 11" id="KW-0812">Transmembrane</keyword>
<dbReference type="PRINTS" id="PR01651">
    <property type="entry name" value="SECGEXPORT"/>
</dbReference>
<keyword evidence="7 11" id="KW-0653">Protein transport</keyword>
<dbReference type="GO" id="GO:0015450">
    <property type="term" value="F:protein-transporting ATPase activity"/>
    <property type="evidence" value="ECO:0007669"/>
    <property type="project" value="UniProtKB-UniRule"/>
</dbReference>
<feature type="compositionally biased region" description="Low complexity" evidence="12">
    <location>
        <begin position="113"/>
        <end position="126"/>
    </location>
</feature>
<evidence type="ECO:0000256" key="11">
    <source>
        <dbReference type="RuleBase" id="RU365087"/>
    </source>
</evidence>
<dbReference type="InterPro" id="IPR004692">
    <property type="entry name" value="SecG"/>
</dbReference>
<evidence type="ECO:0000256" key="3">
    <source>
        <dbReference type="ARBA" id="ARBA00017876"/>
    </source>
</evidence>
<reference evidence="13" key="1">
    <citation type="submission" date="2018-01" db="EMBL/GenBank/DDBJ databases">
        <authorList>
            <person name="Yu X.-D."/>
        </authorList>
    </citation>
    <scope>NUCLEOTIDE SEQUENCE</scope>
    <source>
        <strain evidence="13">ZX-21</strain>
    </source>
</reference>
<organism evidence="13 14">
    <name type="scientific">Zhongshania marina</name>
    <dbReference type="NCBI Taxonomy" id="2304603"/>
    <lineage>
        <taxon>Bacteria</taxon>
        <taxon>Pseudomonadati</taxon>
        <taxon>Pseudomonadota</taxon>
        <taxon>Gammaproteobacteria</taxon>
        <taxon>Cellvibrionales</taxon>
        <taxon>Spongiibacteraceae</taxon>
        <taxon>Zhongshania</taxon>
    </lineage>
</organism>
<accession>A0A2S4HJS5</accession>
<comment type="function">
    <text evidence="11">Involved in protein export. Participates in an early event of protein translocation.</text>
</comment>
<comment type="caution">
    <text evidence="11">Lacks conserved residue(s) required for the propagation of feature annotation.</text>
</comment>
<evidence type="ECO:0000313" key="13">
    <source>
        <dbReference type="EMBL" id="POP54228.1"/>
    </source>
</evidence>
<protein>
    <recommendedName>
        <fullName evidence="3 11">Protein-export membrane protein SecG</fullName>
    </recommendedName>
</protein>
<evidence type="ECO:0000256" key="10">
    <source>
        <dbReference type="ARBA" id="ARBA00023136"/>
    </source>
</evidence>
<comment type="similarity">
    <text evidence="2 11">Belongs to the SecG family.</text>
</comment>
<gene>
    <name evidence="13" type="ORF">C0068_02885</name>
</gene>
<evidence type="ECO:0000256" key="5">
    <source>
        <dbReference type="ARBA" id="ARBA00022475"/>
    </source>
</evidence>
<dbReference type="Pfam" id="PF03840">
    <property type="entry name" value="SecG"/>
    <property type="match status" value="1"/>
</dbReference>
<dbReference type="NCBIfam" id="TIGR00810">
    <property type="entry name" value="secG"/>
    <property type="match status" value="1"/>
</dbReference>
<comment type="subcellular location">
    <subcellularLocation>
        <location evidence="1 11">Cell membrane</location>
        <topology evidence="1 11">Multi-pass membrane protein</topology>
    </subcellularLocation>
</comment>
<keyword evidence="9 11" id="KW-0811">Translocation</keyword>
<dbReference type="Proteomes" id="UP000237222">
    <property type="component" value="Unassembled WGS sequence"/>
</dbReference>
<dbReference type="GO" id="GO:0065002">
    <property type="term" value="P:intracellular protein transmembrane transport"/>
    <property type="evidence" value="ECO:0007669"/>
    <property type="project" value="TreeGrafter"/>
</dbReference>
<evidence type="ECO:0000256" key="1">
    <source>
        <dbReference type="ARBA" id="ARBA00004651"/>
    </source>
</evidence>
<evidence type="ECO:0000256" key="6">
    <source>
        <dbReference type="ARBA" id="ARBA00022692"/>
    </source>
</evidence>
<name>A0A2S4HJS5_9GAMM</name>
<feature type="region of interest" description="Disordered" evidence="12">
    <location>
        <begin position="95"/>
        <end position="126"/>
    </location>
</feature>
<evidence type="ECO:0000256" key="8">
    <source>
        <dbReference type="ARBA" id="ARBA00022989"/>
    </source>
</evidence>
<feature type="transmembrane region" description="Helical" evidence="11">
    <location>
        <begin position="51"/>
        <end position="74"/>
    </location>
</feature>
<evidence type="ECO:0000256" key="4">
    <source>
        <dbReference type="ARBA" id="ARBA00022448"/>
    </source>
</evidence>
<keyword evidence="8 11" id="KW-1133">Transmembrane helix</keyword>
<keyword evidence="5 11" id="KW-1003">Cell membrane</keyword>
<evidence type="ECO:0000313" key="14">
    <source>
        <dbReference type="Proteomes" id="UP000237222"/>
    </source>
</evidence>
<sequence length="126" mass="12776">MEQIILIVHVLAGLAIIGLILVQQGKGADMGASFGSGASQTLFGSSGSGNALTRATAVLATLFFITSLSLAYVAKQRSGIDEDIIDVPVLQESRDVAPVGDDSMPSQAGGVESDMPAPSDMPAAAE</sequence>
<keyword evidence="10 11" id="KW-0472">Membrane</keyword>
<proteinExistence type="inferred from homology"/>
<evidence type="ECO:0000256" key="9">
    <source>
        <dbReference type="ARBA" id="ARBA00023010"/>
    </source>
</evidence>
<dbReference type="AlphaFoldDB" id="A0A2S4HJS5"/>
<comment type="caution">
    <text evidence="13">The sequence shown here is derived from an EMBL/GenBank/DDBJ whole genome shotgun (WGS) entry which is preliminary data.</text>
</comment>
<evidence type="ECO:0000256" key="12">
    <source>
        <dbReference type="SAM" id="MobiDB-lite"/>
    </source>
</evidence>
<dbReference type="GO" id="GO:0009306">
    <property type="term" value="P:protein secretion"/>
    <property type="evidence" value="ECO:0007669"/>
    <property type="project" value="UniProtKB-UniRule"/>
</dbReference>
<dbReference type="EMBL" id="PQGG01000007">
    <property type="protein sequence ID" value="POP54228.1"/>
    <property type="molecule type" value="Genomic_DNA"/>
</dbReference>
<dbReference type="GO" id="GO:0043952">
    <property type="term" value="P:protein transport by the Sec complex"/>
    <property type="evidence" value="ECO:0007669"/>
    <property type="project" value="TreeGrafter"/>
</dbReference>
<dbReference type="OrthoDB" id="9813947at2"/>
<dbReference type="PANTHER" id="PTHR34182">
    <property type="entry name" value="PROTEIN-EXPORT MEMBRANE PROTEIN SECG"/>
    <property type="match status" value="1"/>
</dbReference>
<dbReference type="PANTHER" id="PTHR34182:SF1">
    <property type="entry name" value="PROTEIN-EXPORT MEMBRANE PROTEIN SECG"/>
    <property type="match status" value="1"/>
</dbReference>
<dbReference type="GO" id="GO:0005886">
    <property type="term" value="C:plasma membrane"/>
    <property type="evidence" value="ECO:0007669"/>
    <property type="project" value="UniProtKB-SubCell"/>
</dbReference>
<keyword evidence="4 11" id="KW-0813">Transport</keyword>